<accession>A0A0W8FR55</accession>
<proteinExistence type="predicted"/>
<dbReference type="AlphaFoldDB" id="A0A0W8FR55"/>
<reference evidence="1" key="1">
    <citation type="journal article" date="2015" name="Proc. Natl. Acad. Sci. U.S.A.">
        <title>Networks of energetic and metabolic interactions define dynamics in microbial communities.</title>
        <authorList>
            <person name="Embree M."/>
            <person name="Liu J.K."/>
            <person name="Al-Bassam M.M."/>
            <person name="Zengler K."/>
        </authorList>
    </citation>
    <scope>NUCLEOTIDE SEQUENCE</scope>
</reference>
<gene>
    <name evidence="1" type="ORF">ASZ90_006893</name>
</gene>
<organism evidence="1">
    <name type="scientific">hydrocarbon metagenome</name>
    <dbReference type="NCBI Taxonomy" id="938273"/>
    <lineage>
        <taxon>unclassified sequences</taxon>
        <taxon>metagenomes</taxon>
        <taxon>ecological metagenomes</taxon>
    </lineage>
</organism>
<comment type="caution">
    <text evidence="1">The sequence shown here is derived from an EMBL/GenBank/DDBJ whole genome shotgun (WGS) entry which is preliminary data.</text>
</comment>
<dbReference type="EMBL" id="LNQE01000913">
    <property type="protein sequence ID" value="KUG23323.1"/>
    <property type="molecule type" value="Genomic_DNA"/>
</dbReference>
<sequence length="38" mass="4390">MKIINQKMISLSIDFASRIVRQVASNKFTIIVKKILKN</sequence>
<protein>
    <submittedName>
        <fullName evidence="1">Uncharacterized protein</fullName>
    </submittedName>
</protein>
<name>A0A0W8FR55_9ZZZZ</name>
<evidence type="ECO:0000313" key="1">
    <source>
        <dbReference type="EMBL" id="KUG23323.1"/>
    </source>
</evidence>